<dbReference type="InterPro" id="IPR036937">
    <property type="entry name" value="Adhesion_dom_fimbrial_sf"/>
</dbReference>
<protein>
    <submittedName>
        <fullName evidence="2">Exotoxin</fullName>
    </submittedName>
</protein>
<dbReference type="InterPro" id="IPR008966">
    <property type="entry name" value="Adhesion_dom_sf"/>
</dbReference>
<organism evidence="2 3">
    <name type="scientific">Pseudomonas lundensis</name>
    <dbReference type="NCBI Taxonomy" id="86185"/>
    <lineage>
        <taxon>Bacteria</taxon>
        <taxon>Pseudomonadati</taxon>
        <taxon>Pseudomonadota</taxon>
        <taxon>Gammaproteobacteria</taxon>
        <taxon>Pseudomonadales</taxon>
        <taxon>Pseudomonadaceae</taxon>
        <taxon>Pseudomonas</taxon>
    </lineage>
</organism>
<gene>
    <name evidence="2" type="ORF">CJF39_21605</name>
</gene>
<dbReference type="OrthoDB" id="6462343at2"/>
<name>A0A266N4I9_9PSED</name>
<evidence type="ECO:0000313" key="3">
    <source>
        <dbReference type="Proteomes" id="UP000215788"/>
    </source>
</evidence>
<feature type="domain" description="Fimbrial-type adhesion" evidence="1">
    <location>
        <begin position="36"/>
        <end position="183"/>
    </location>
</feature>
<evidence type="ECO:0000313" key="2">
    <source>
        <dbReference type="EMBL" id="OZY57414.1"/>
    </source>
</evidence>
<evidence type="ECO:0000259" key="1">
    <source>
        <dbReference type="Pfam" id="PF00419"/>
    </source>
</evidence>
<dbReference type="GO" id="GO:0043709">
    <property type="term" value="P:cell adhesion involved in single-species biofilm formation"/>
    <property type="evidence" value="ECO:0007669"/>
    <property type="project" value="TreeGrafter"/>
</dbReference>
<dbReference type="SUPFAM" id="SSF49401">
    <property type="entry name" value="Bacterial adhesins"/>
    <property type="match status" value="1"/>
</dbReference>
<dbReference type="Pfam" id="PF00419">
    <property type="entry name" value="Fimbrial"/>
    <property type="match status" value="1"/>
</dbReference>
<dbReference type="GO" id="GO:0009289">
    <property type="term" value="C:pilus"/>
    <property type="evidence" value="ECO:0007669"/>
    <property type="project" value="InterPro"/>
</dbReference>
<dbReference type="AlphaFoldDB" id="A0A266N4I9"/>
<dbReference type="Proteomes" id="UP000215788">
    <property type="component" value="Unassembled WGS sequence"/>
</dbReference>
<dbReference type="InterPro" id="IPR000259">
    <property type="entry name" value="Adhesion_dom_fimbrial"/>
</dbReference>
<sequence>MAYELSARGWLPMTVALVLSLSLMMPGKIQAADNLNFTGNLVAEACTIRPGDEALQLRFDDLSSHYLYVNTRTVGQAFSIHLVGCDISIADSVTTTFSGQENTELPGLLALASGSRARGIAIGLETLSDKLLPLNVISEPQALSIGDSVIGFKAYVRGEPKAIAQQTIRAGQYRAVSTFTLAYP</sequence>
<dbReference type="InterPro" id="IPR050263">
    <property type="entry name" value="Bact_Fimbrial_Adh_Pro"/>
</dbReference>
<dbReference type="EMBL" id="NQKI01000054">
    <property type="protein sequence ID" value="OZY57414.1"/>
    <property type="molecule type" value="Genomic_DNA"/>
</dbReference>
<proteinExistence type="predicted"/>
<dbReference type="PANTHER" id="PTHR33420">
    <property type="entry name" value="FIMBRIAL SUBUNIT ELFA-RELATED"/>
    <property type="match status" value="1"/>
</dbReference>
<dbReference type="PANTHER" id="PTHR33420:SF9">
    <property type="entry name" value="MINOR FIMBRIAL SUBUNIT"/>
    <property type="match status" value="1"/>
</dbReference>
<comment type="caution">
    <text evidence="2">The sequence shown here is derived from an EMBL/GenBank/DDBJ whole genome shotgun (WGS) entry which is preliminary data.</text>
</comment>
<dbReference type="RefSeq" id="WP_094995246.1">
    <property type="nucleotide sequence ID" value="NZ_NQKI01000054.1"/>
</dbReference>
<accession>A0A266N4I9</accession>
<dbReference type="Gene3D" id="2.60.40.1090">
    <property type="entry name" value="Fimbrial-type adhesion domain"/>
    <property type="match status" value="1"/>
</dbReference>
<reference evidence="2 3" key="1">
    <citation type="submission" date="2017-08" db="EMBL/GenBank/DDBJ databases">
        <title>Genomic and metabolic characterisation of spoilage-associated Pseudomonas species.</title>
        <authorList>
            <person name="Stanborough T."/>
            <person name="Fegan N."/>
            <person name="Powell S.M."/>
            <person name="Singh T."/>
            <person name="Tamplin M.L."/>
            <person name="Chandry P.S."/>
        </authorList>
    </citation>
    <scope>NUCLEOTIDE SEQUENCE [LARGE SCALE GENOMIC DNA]</scope>
    <source>
        <strain evidence="2 3">L1802</strain>
    </source>
</reference>